<evidence type="ECO:0000313" key="2">
    <source>
        <dbReference type="Proteomes" id="UP000305067"/>
    </source>
</evidence>
<accession>A0A5C3QQ92</accession>
<proteinExistence type="predicted"/>
<evidence type="ECO:0008006" key="3">
    <source>
        <dbReference type="Google" id="ProtNLM"/>
    </source>
</evidence>
<name>A0A5C3QQ92_9AGAR</name>
<gene>
    <name evidence="1" type="ORF">BDV98DRAFT_603845</name>
</gene>
<keyword evidence="2" id="KW-1185">Reference proteome</keyword>
<evidence type="ECO:0000313" key="1">
    <source>
        <dbReference type="EMBL" id="TFL02691.1"/>
    </source>
</evidence>
<protein>
    <recommendedName>
        <fullName evidence="3">F-box domain-containing protein</fullName>
    </recommendedName>
</protein>
<organism evidence="1 2">
    <name type="scientific">Pterulicium gracile</name>
    <dbReference type="NCBI Taxonomy" id="1884261"/>
    <lineage>
        <taxon>Eukaryota</taxon>
        <taxon>Fungi</taxon>
        <taxon>Dikarya</taxon>
        <taxon>Basidiomycota</taxon>
        <taxon>Agaricomycotina</taxon>
        <taxon>Agaricomycetes</taxon>
        <taxon>Agaricomycetidae</taxon>
        <taxon>Agaricales</taxon>
        <taxon>Pleurotineae</taxon>
        <taxon>Pterulaceae</taxon>
        <taxon>Pterulicium</taxon>
    </lineage>
</organism>
<dbReference type="AlphaFoldDB" id="A0A5C3QQ92"/>
<reference evidence="1 2" key="1">
    <citation type="journal article" date="2019" name="Nat. Ecol. Evol.">
        <title>Megaphylogeny resolves global patterns of mushroom evolution.</title>
        <authorList>
            <person name="Varga T."/>
            <person name="Krizsan K."/>
            <person name="Foldi C."/>
            <person name="Dima B."/>
            <person name="Sanchez-Garcia M."/>
            <person name="Sanchez-Ramirez S."/>
            <person name="Szollosi G.J."/>
            <person name="Szarkandi J.G."/>
            <person name="Papp V."/>
            <person name="Albert L."/>
            <person name="Andreopoulos W."/>
            <person name="Angelini C."/>
            <person name="Antonin V."/>
            <person name="Barry K.W."/>
            <person name="Bougher N.L."/>
            <person name="Buchanan P."/>
            <person name="Buyck B."/>
            <person name="Bense V."/>
            <person name="Catcheside P."/>
            <person name="Chovatia M."/>
            <person name="Cooper J."/>
            <person name="Damon W."/>
            <person name="Desjardin D."/>
            <person name="Finy P."/>
            <person name="Geml J."/>
            <person name="Haridas S."/>
            <person name="Hughes K."/>
            <person name="Justo A."/>
            <person name="Karasinski D."/>
            <person name="Kautmanova I."/>
            <person name="Kiss B."/>
            <person name="Kocsube S."/>
            <person name="Kotiranta H."/>
            <person name="LaButti K.M."/>
            <person name="Lechner B.E."/>
            <person name="Liimatainen K."/>
            <person name="Lipzen A."/>
            <person name="Lukacs Z."/>
            <person name="Mihaltcheva S."/>
            <person name="Morgado L.N."/>
            <person name="Niskanen T."/>
            <person name="Noordeloos M.E."/>
            <person name="Ohm R.A."/>
            <person name="Ortiz-Santana B."/>
            <person name="Ovrebo C."/>
            <person name="Racz N."/>
            <person name="Riley R."/>
            <person name="Savchenko A."/>
            <person name="Shiryaev A."/>
            <person name="Soop K."/>
            <person name="Spirin V."/>
            <person name="Szebenyi C."/>
            <person name="Tomsovsky M."/>
            <person name="Tulloss R.E."/>
            <person name="Uehling J."/>
            <person name="Grigoriev I.V."/>
            <person name="Vagvolgyi C."/>
            <person name="Papp T."/>
            <person name="Martin F.M."/>
            <person name="Miettinen O."/>
            <person name="Hibbett D.S."/>
            <person name="Nagy L.G."/>
        </authorList>
    </citation>
    <scope>NUCLEOTIDE SEQUENCE [LARGE SCALE GENOMIC DNA]</scope>
    <source>
        <strain evidence="1 2">CBS 309.79</strain>
    </source>
</reference>
<dbReference type="Proteomes" id="UP000305067">
    <property type="component" value="Unassembled WGS sequence"/>
</dbReference>
<dbReference type="EMBL" id="ML178822">
    <property type="protein sequence ID" value="TFL02691.1"/>
    <property type="molecule type" value="Genomic_DNA"/>
</dbReference>
<dbReference type="OrthoDB" id="2911049at2759"/>
<sequence length="226" mass="25862">MSETYIDVASIRLKALALSPEEAAEMLDQAISELYSAILSLKSLRNKHVARINSLPEDVIAMLLMEAVALEPFSPPAPGRWKELTQLIAVCRSWRAVALDCPALLHPLTIRIHLIKRDGNGQRSTNMWERDNWDRLLTRSSELLAPDRLGVFDFDGTRKGRQDLTRHWKLLPEDWAPVLRVLRLDTIERIYPTHILTAAKPVLQNLLLANCTIDWDSLGWLKDRRM</sequence>